<keyword evidence="2" id="KW-0472">Membrane</keyword>
<comment type="caution">
    <text evidence="3">The sequence shown here is derived from an EMBL/GenBank/DDBJ whole genome shotgun (WGS) entry which is preliminary data.</text>
</comment>
<feature type="transmembrane region" description="Helical" evidence="2">
    <location>
        <begin position="97"/>
        <end position="115"/>
    </location>
</feature>
<evidence type="ECO:0000313" key="3">
    <source>
        <dbReference type="EMBL" id="KAK4214164.1"/>
    </source>
</evidence>
<evidence type="ECO:0000256" key="2">
    <source>
        <dbReference type="SAM" id="Phobius"/>
    </source>
</evidence>
<name>A0AAN7B8D6_9PEZI</name>
<organism evidence="3 4">
    <name type="scientific">Rhypophila decipiens</name>
    <dbReference type="NCBI Taxonomy" id="261697"/>
    <lineage>
        <taxon>Eukaryota</taxon>
        <taxon>Fungi</taxon>
        <taxon>Dikarya</taxon>
        <taxon>Ascomycota</taxon>
        <taxon>Pezizomycotina</taxon>
        <taxon>Sordariomycetes</taxon>
        <taxon>Sordariomycetidae</taxon>
        <taxon>Sordariales</taxon>
        <taxon>Naviculisporaceae</taxon>
        <taxon>Rhypophila</taxon>
    </lineage>
</organism>
<keyword evidence="4" id="KW-1185">Reference proteome</keyword>
<dbReference type="PANTHER" id="PTHR37451:SF4">
    <property type="entry name" value="MARVEL DOMAIN-CONTAINING PROTEIN"/>
    <property type="match status" value="1"/>
</dbReference>
<feature type="compositionally biased region" description="Low complexity" evidence="1">
    <location>
        <begin position="221"/>
        <end position="248"/>
    </location>
</feature>
<evidence type="ECO:0008006" key="5">
    <source>
        <dbReference type="Google" id="ProtNLM"/>
    </source>
</evidence>
<dbReference type="AlphaFoldDB" id="A0AAN7B8D6"/>
<dbReference type="PANTHER" id="PTHR37451">
    <property type="entry name" value="MARVEL DOMAIN"/>
    <property type="match status" value="1"/>
</dbReference>
<keyword evidence="2" id="KW-0812">Transmembrane</keyword>
<protein>
    <recommendedName>
        <fullName evidence="5">MARVEL domain-containing protein</fullName>
    </recommendedName>
</protein>
<gene>
    <name evidence="3" type="ORF">QBC37DRAFT_472855</name>
</gene>
<feature type="region of interest" description="Disordered" evidence="1">
    <location>
        <begin position="1"/>
        <end position="23"/>
    </location>
</feature>
<sequence>MAEVNVGGVSQQKQNWADPKAAPGSDDPWMVHTPVWHVVMRGLQVFFGFVIVVMAGVLIHGNSLDANAFALVCGLFTWIIVTYALVTEKVASAHKGYNIWAILSLDLFMAILWLASMGANAALRASFTSKVNVTCYNDGSAINSNKCYRKRDGIAVANDAGLAVMSAIAGLSALNWLLFVATLVFEGHSFRLYHKANRTQNPTDNATVEMKAQEAPMLDAQQQHQHQPVAPSYPQYTDQQQYQPQTQVAPPPQPTPSPGPVPSQSPGEQYSGYTGGYSQPQQQPQQPYYEAPGGQPYQQQPQEYPAAGYPQTYNPNTPPAQGQPYYPLAQ</sequence>
<dbReference type="Proteomes" id="UP001301769">
    <property type="component" value="Unassembled WGS sequence"/>
</dbReference>
<evidence type="ECO:0000313" key="4">
    <source>
        <dbReference type="Proteomes" id="UP001301769"/>
    </source>
</evidence>
<proteinExistence type="predicted"/>
<feature type="transmembrane region" description="Helical" evidence="2">
    <location>
        <begin position="160"/>
        <end position="185"/>
    </location>
</feature>
<feature type="compositionally biased region" description="Low complexity" evidence="1">
    <location>
        <begin position="264"/>
        <end position="311"/>
    </location>
</feature>
<dbReference type="EMBL" id="MU858098">
    <property type="protein sequence ID" value="KAK4214164.1"/>
    <property type="molecule type" value="Genomic_DNA"/>
</dbReference>
<feature type="transmembrane region" description="Helical" evidence="2">
    <location>
        <begin position="66"/>
        <end position="85"/>
    </location>
</feature>
<feature type="compositionally biased region" description="Pro residues" evidence="1">
    <location>
        <begin position="249"/>
        <end position="263"/>
    </location>
</feature>
<accession>A0AAN7B8D6</accession>
<reference evidence="3" key="2">
    <citation type="submission" date="2023-05" db="EMBL/GenBank/DDBJ databases">
        <authorList>
            <consortium name="Lawrence Berkeley National Laboratory"/>
            <person name="Steindorff A."/>
            <person name="Hensen N."/>
            <person name="Bonometti L."/>
            <person name="Westerberg I."/>
            <person name="Brannstrom I.O."/>
            <person name="Guillou S."/>
            <person name="Cros-Aarteil S."/>
            <person name="Calhoun S."/>
            <person name="Haridas S."/>
            <person name="Kuo A."/>
            <person name="Mondo S."/>
            <person name="Pangilinan J."/>
            <person name="Riley R."/>
            <person name="Labutti K."/>
            <person name="Andreopoulos B."/>
            <person name="Lipzen A."/>
            <person name="Chen C."/>
            <person name="Yanf M."/>
            <person name="Daum C."/>
            <person name="Ng V."/>
            <person name="Clum A."/>
            <person name="Ohm R."/>
            <person name="Martin F."/>
            <person name="Silar P."/>
            <person name="Natvig D."/>
            <person name="Lalanne C."/>
            <person name="Gautier V."/>
            <person name="Ament-Velasquez S.L."/>
            <person name="Kruys A."/>
            <person name="Hutchinson M.I."/>
            <person name="Powell A.J."/>
            <person name="Barry K."/>
            <person name="Miller A.N."/>
            <person name="Grigoriev I.V."/>
            <person name="Debuchy R."/>
            <person name="Gladieux P."/>
            <person name="Thoren M.H."/>
            <person name="Johannesson H."/>
        </authorList>
    </citation>
    <scope>NUCLEOTIDE SEQUENCE</scope>
    <source>
        <strain evidence="3">PSN293</strain>
    </source>
</reference>
<keyword evidence="2" id="KW-1133">Transmembrane helix</keyword>
<feature type="transmembrane region" description="Helical" evidence="2">
    <location>
        <begin position="38"/>
        <end position="60"/>
    </location>
</feature>
<feature type="region of interest" description="Disordered" evidence="1">
    <location>
        <begin position="218"/>
        <end position="330"/>
    </location>
</feature>
<reference evidence="3" key="1">
    <citation type="journal article" date="2023" name="Mol. Phylogenet. Evol.">
        <title>Genome-scale phylogeny and comparative genomics of the fungal order Sordariales.</title>
        <authorList>
            <person name="Hensen N."/>
            <person name="Bonometti L."/>
            <person name="Westerberg I."/>
            <person name="Brannstrom I.O."/>
            <person name="Guillou S."/>
            <person name="Cros-Aarteil S."/>
            <person name="Calhoun S."/>
            <person name="Haridas S."/>
            <person name="Kuo A."/>
            <person name="Mondo S."/>
            <person name="Pangilinan J."/>
            <person name="Riley R."/>
            <person name="LaButti K."/>
            <person name="Andreopoulos B."/>
            <person name="Lipzen A."/>
            <person name="Chen C."/>
            <person name="Yan M."/>
            <person name="Daum C."/>
            <person name="Ng V."/>
            <person name="Clum A."/>
            <person name="Steindorff A."/>
            <person name="Ohm R.A."/>
            <person name="Martin F."/>
            <person name="Silar P."/>
            <person name="Natvig D.O."/>
            <person name="Lalanne C."/>
            <person name="Gautier V."/>
            <person name="Ament-Velasquez S.L."/>
            <person name="Kruys A."/>
            <person name="Hutchinson M.I."/>
            <person name="Powell A.J."/>
            <person name="Barry K."/>
            <person name="Miller A.N."/>
            <person name="Grigoriev I.V."/>
            <person name="Debuchy R."/>
            <person name="Gladieux P."/>
            <person name="Hiltunen Thoren M."/>
            <person name="Johannesson H."/>
        </authorList>
    </citation>
    <scope>NUCLEOTIDE SEQUENCE</scope>
    <source>
        <strain evidence="3">PSN293</strain>
    </source>
</reference>
<evidence type="ECO:0000256" key="1">
    <source>
        <dbReference type="SAM" id="MobiDB-lite"/>
    </source>
</evidence>